<feature type="region of interest" description="Disordered" evidence="1">
    <location>
        <begin position="51"/>
        <end position="87"/>
    </location>
</feature>
<proteinExistence type="predicted"/>
<dbReference type="EMBL" id="CAUYUJ010008768">
    <property type="protein sequence ID" value="CAK0824877.1"/>
    <property type="molecule type" value="Genomic_DNA"/>
</dbReference>
<evidence type="ECO:0000313" key="2">
    <source>
        <dbReference type="EMBL" id="CAK0824877.1"/>
    </source>
</evidence>
<name>A0ABN9S5I3_9DINO</name>
<evidence type="ECO:0000313" key="3">
    <source>
        <dbReference type="Proteomes" id="UP001189429"/>
    </source>
</evidence>
<keyword evidence="3" id="KW-1185">Reference proteome</keyword>
<comment type="caution">
    <text evidence="2">The sequence shown here is derived from an EMBL/GenBank/DDBJ whole genome shotgun (WGS) entry which is preliminary data.</text>
</comment>
<protein>
    <submittedName>
        <fullName evidence="2">Uncharacterized protein</fullName>
    </submittedName>
</protein>
<organism evidence="2 3">
    <name type="scientific">Prorocentrum cordatum</name>
    <dbReference type="NCBI Taxonomy" id="2364126"/>
    <lineage>
        <taxon>Eukaryota</taxon>
        <taxon>Sar</taxon>
        <taxon>Alveolata</taxon>
        <taxon>Dinophyceae</taxon>
        <taxon>Prorocentrales</taxon>
        <taxon>Prorocentraceae</taxon>
        <taxon>Prorocentrum</taxon>
    </lineage>
</organism>
<accession>A0ABN9S5I3</accession>
<reference evidence="2" key="1">
    <citation type="submission" date="2023-10" db="EMBL/GenBank/DDBJ databases">
        <authorList>
            <person name="Chen Y."/>
            <person name="Shah S."/>
            <person name="Dougan E. K."/>
            <person name="Thang M."/>
            <person name="Chan C."/>
        </authorList>
    </citation>
    <scope>NUCLEOTIDE SEQUENCE [LARGE SCALE GENOMIC DNA]</scope>
</reference>
<dbReference type="Proteomes" id="UP001189429">
    <property type="component" value="Unassembled WGS sequence"/>
</dbReference>
<gene>
    <name evidence="2" type="ORF">PCOR1329_LOCUS25154</name>
</gene>
<sequence>MFTSFRGVCRSDVESIVTKSVTSIVRSSINAVMQSVDAVRDVVAASCAASASPFASCPPSPRSCTPSLSAAASRGAAPCGRDDDSHVRPARLRRGGAELYPVCGGSEIFISGDIMPCFCSGSPPVGFFACDDDGDWRSDGRWSQ</sequence>
<evidence type="ECO:0000256" key="1">
    <source>
        <dbReference type="SAM" id="MobiDB-lite"/>
    </source>
</evidence>